<dbReference type="OrthoDB" id="9798191at2"/>
<reference evidence="3 5" key="2">
    <citation type="submission" date="2017-02" db="EMBL/GenBank/DDBJ databases">
        <title>Draft genome of Acidibacillus ferrooxidans Huett2.</title>
        <authorList>
            <person name="Schopf S."/>
        </authorList>
    </citation>
    <scope>NUCLEOTIDE SEQUENCE [LARGE SCALE GENOMIC DNA]</scope>
    <source>
        <strain evidence="3 5">Huett2</strain>
    </source>
</reference>
<protein>
    <recommendedName>
        <fullName evidence="6">ABC transporter substrate-binding protein</fullName>
    </recommendedName>
</protein>
<dbReference type="InterPro" id="IPR006059">
    <property type="entry name" value="SBP"/>
</dbReference>
<gene>
    <name evidence="2" type="ORF">AYW79_10790</name>
    <name evidence="3" type="ORF">B2M26_07360</name>
</gene>
<dbReference type="SUPFAM" id="SSF53850">
    <property type="entry name" value="Periplasmic binding protein-like II"/>
    <property type="match status" value="1"/>
</dbReference>
<evidence type="ECO:0000313" key="5">
    <source>
        <dbReference type="Proteomes" id="UP000190229"/>
    </source>
</evidence>
<evidence type="ECO:0000256" key="1">
    <source>
        <dbReference type="SAM" id="SignalP"/>
    </source>
</evidence>
<feature type="chain" id="PRO_5038212703" description="ABC transporter substrate-binding protein" evidence="1">
    <location>
        <begin position="25"/>
        <end position="450"/>
    </location>
</feature>
<proteinExistence type="predicted"/>
<keyword evidence="5" id="KW-1185">Reference proteome</keyword>
<dbReference type="PROSITE" id="PS51257">
    <property type="entry name" value="PROKAR_LIPOPROTEIN"/>
    <property type="match status" value="1"/>
</dbReference>
<evidence type="ECO:0000313" key="4">
    <source>
        <dbReference type="Proteomes" id="UP000077421"/>
    </source>
</evidence>
<dbReference type="InterPro" id="IPR050490">
    <property type="entry name" value="Bact_solute-bd_prot1"/>
</dbReference>
<organism evidence="2 4">
    <name type="scientific">Ferroacidibacillus organovorans</name>
    <dbReference type="NCBI Taxonomy" id="1765683"/>
    <lineage>
        <taxon>Bacteria</taxon>
        <taxon>Bacillati</taxon>
        <taxon>Bacillota</taxon>
        <taxon>Bacilli</taxon>
        <taxon>Bacillales</taxon>
        <taxon>Alicyclobacillaceae</taxon>
        <taxon>Ferroacidibacillus</taxon>
    </lineage>
</organism>
<dbReference type="AlphaFoldDB" id="A0A162SIH4"/>
<dbReference type="RefSeq" id="WP_067565531.1">
    <property type="nucleotide sequence ID" value="NZ_LSUQ01000036.1"/>
</dbReference>
<dbReference type="Pfam" id="PF13416">
    <property type="entry name" value="SBP_bac_8"/>
    <property type="match status" value="1"/>
</dbReference>
<dbReference type="Gene3D" id="3.40.190.10">
    <property type="entry name" value="Periplasmic binding protein-like II"/>
    <property type="match status" value="2"/>
</dbReference>
<comment type="caution">
    <text evidence="2">The sequence shown here is derived from an EMBL/GenBank/DDBJ whole genome shotgun (WGS) entry which is preliminary data.</text>
</comment>
<evidence type="ECO:0000313" key="2">
    <source>
        <dbReference type="EMBL" id="OAG93420.1"/>
    </source>
</evidence>
<name>A0A162SIH4_9BACL</name>
<evidence type="ECO:0008006" key="6">
    <source>
        <dbReference type="Google" id="ProtNLM"/>
    </source>
</evidence>
<dbReference type="Proteomes" id="UP000077421">
    <property type="component" value="Unassembled WGS sequence"/>
</dbReference>
<dbReference type="EMBL" id="MWPS01000019">
    <property type="protein sequence ID" value="OPG16283.1"/>
    <property type="molecule type" value="Genomic_DNA"/>
</dbReference>
<dbReference type="Proteomes" id="UP000190229">
    <property type="component" value="Unassembled WGS sequence"/>
</dbReference>
<keyword evidence="1" id="KW-0732">Signal</keyword>
<dbReference type="PANTHER" id="PTHR43649">
    <property type="entry name" value="ARABINOSE-BINDING PROTEIN-RELATED"/>
    <property type="match status" value="1"/>
</dbReference>
<reference evidence="2 4" key="1">
    <citation type="submission" date="2016-02" db="EMBL/GenBank/DDBJ databases">
        <title>Draft genome sequence of Acidibacillus ferrooxidans SLC66.</title>
        <authorList>
            <person name="Oliveira G."/>
            <person name="Nancucheo I."/>
            <person name="Dall'Agnol H."/>
            <person name="Johnson B."/>
            <person name="Oliveira R."/>
            <person name="Nunes G.L."/>
            <person name="Tzotzos G."/>
            <person name="Orellana S.C."/>
            <person name="Salim A.C."/>
            <person name="Araujo F.M."/>
        </authorList>
    </citation>
    <scope>NUCLEOTIDE SEQUENCE [LARGE SCALE GENOMIC DNA]</scope>
    <source>
        <strain evidence="2 4">SLC66</strain>
    </source>
</reference>
<dbReference type="EMBL" id="LSUQ01000036">
    <property type="protein sequence ID" value="OAG93420.1"/>
    <property type="molecule type" value="Genomic_DNA"/>
</dbReference>
<accession>A0A162SIH4</accession>
<dbReference type="STRING" id="1765683.B2M26_07360"/>
<sequence>MEVKKFRKTLSPILLAALSGVVLAGCGTTTQATSNPPAQSNVSSDKGPLKIIMWVNPPAVAAVQKIDSEFEHKYGVKVQLQTTANDTAGYQTLQQTAVQAGTADIMAIQPFDPMPQKMTSNNLTNVQQWAINHIFMQLNHEPWVSSFKASDLNAAAYKGKYYGLVTGVYQTGLFYNKAIFAKYHLQAPATYSEFLNVCNVLKSHGVTPVWTGLAGGATGYVQFMMYPFMQDLLAPSLGSASASQALASGKVKWTDPKMIETFKREQSFAANDLESNYAGENWQQMPGEFAAGKAAMLLDGSWDLASVLQANPKMQIGYFPIPGSNTASNNQSVANPDLTWVVLNNSKHKSLAEKWLAFFASKNIYNQYVQMTGISPSENGNFTSKTAAIMGTWFGTGRVINQTSDWLIPSGPYYLQPNNFWSEQLKMLQGGITPAKLAQEYQQSQNQASK</sequence>
<evidence type="ECO:0000313" key="3">
    <source>
        <dbReference type="EMBL" id="OPG16283.1"/>
    </source>
</evidence>
<feature type="signal peptide" evidence="1">
    <location>
        <begin position="1"/>
        <end position="24"/>
    </location>
</feature>